<evidence type="ECO:0000313" key="2">
    <source>
        <dbReference type="EMBL" id="MPN34436.1"/>
    </source>
</evidence>
<feature type="transmembrane region" description="Helical" evidence="1">
    <location>
        <begin position="39"/>
        <end position="57"/>
    </location>
</feature>
<proteinExistence type="predicted"/>
<comment type="caution">
    <text evidence="2">The sequence shown here is derived from an EMBL/GenBank/DDBJ whole genome shotgun (WGS) entry which is preliminary data.</text>
</comment>
<organism evidence="2">
    <name type="scientific">bioreactor metagenome</name>
    <dbReference type="NCBI Taxonomy" id="1076179"/>
    <lineage>
        <taxon>unclassified sequences</taxon>
        <taxon>metagenomes</taxon>
        <taxon>ecological metagenomes</taxon>
    </lineage>
</organism>
<dbReference type="AlphaFoldDB" id="A0A645H7G4"/>
<keyword evidence="1" id="KW-1133">Transmembrane helix</keyword>
<keyword evidence="1" id="KW-0472">Membrane</keyword>
<dbReference type="EMBL" id="VSSQ01087475">
    <property type="protein sequence ID" value="MPN34436.1"/>
    <property type="molecule type" value="Genomic_DNA"/>
</dbReference>
<protein>
    <submittedName>
        <fullName evidence="2">Uncharacterized protein</fullName>
    </submittedName>
</protein>
<feature type="transmembrane region" description="Helical" evidence="1">
    <location>
        <begin position="69"/>
        <end position="90"/>
    </location>
</feature>
<name>A0A645H7G4_9ZZZZ</name>
<reference evidence="2" key="1">
    <citation type="submission" date="2019-08" db="EMBL/GenBank/DDBJ databases">
        <authorList>
            <person name="Kucharzyk K."/>
            <person name="Murdoch R.W."/>
            <person name="Higgins S."/>
            <person name="Loffler F."/>
        </authorList>
    </citation>
    <scope>NUCLEOTIDE SEQUENCE</scope>
</reference>
<feature type="transmembrane region" description="Helical" evidence="1">
    <location>
        <begin position="96"/>
        <end position="115"/>
    </location>
</feature>
<sequence length="145" mass="16693">MKIFLNFDAESVIFEKTPKSQKVRKSFIMKKYQTLFAEAIPAGIVLWGVVTGVYYLGMANMTFAKPEGFVLGNLISFISSAPTILITRILNVEIGFFNYYYLLFIAIQTLIYYIISRWVYFKYILGSGAQKNRISDDGQEHKKEK</sequence>
<accession>A0A645H7G4</accession>
<evidence type="ECO:0000256" key="1">
    <source>
        <dbReference type="SAM" id="Phobius"/>
    </source>
</evidence>
<keyword evidence="1" id="KW-0812">Transmembrane</keyword>
<gene>
    <name evidence="2" type="ORF">SDC9_181929</name>
</gene>